<reference evidence="5 6" key="1">
    <citation type="submission" date="2022-05" db="EMBL/GenBank/DDBJ databases">
        <title>Sporolactobacillus sp nov CPB3-1, isolated from tree bark (Mangifera indica L.).</title>
        <authorList>
            <person name="Phuengjayaem S."/>
            <person name="Tanasupawat S."/>
        </authorList>
    </citation>
    <scope>NUCLEOTIDE SEQUENCE [LARGE SCALE GENOMIC DNA]</scope>
    <source>
        <strain evidence="5 6">CPB3-1</strain>
    </source>
</reference>
<keyword evidence="1" id="KW-0805">Transcription regulation</keyword>
<dbReference type="RefSeq" id="WP_249099385.1">
    <property type="nucleotide sequence ID" value="NZ_JAMAST010000003.1"/>
</dbReference>
<dbReference type="Gene3D" id="1.10.10.60">
    <property type="entry name" value="Homeodomain-like"/>
    <property type="match status" value="1"/>
</dbReference>
<dbReference type="PROSITE" id="PS01124">
    <property type="entry name" value="HTH_ARAC_FAMILY_2"/>
    <property type="match status" value="1"/>
</dbReference>
<keyword evidence="2" id="KW-0238">DNA-binding</keyword>
<name>A0ABT0M9A1_9BACL</name>
<keyword evidence="3" id="KW-0804">Transcription</keyword>
<dbReference type="Gene3D" id="2.60.120.10">
    <property type="entry name" value="Jelly Rolls"/>
    <property type="match status" value="1"/>
</dbReference>
<comment type="caution">
    <text evidence="5">The sequence shown here is derived from an EMBL/GenBank/DDBJ whole genome shotgun (WGS) entry which is preliminary data.</text>
</comment>
<gene>
    <name evidence="5" type="ORF">M3N64_05725</name>
</gene>
<feature type="domain" description="HTH araC/xylS-type" evidence="4">
    <location>
        <begin position="180"/>
        <end position="278"/>
    </location>
</feature>
<dbReference type="Pfam" id="PF12833">
    <property type="entry name" value="HTH_18"/>
    <property type="match status" value="1"/>
</dbReference>
<sequence length="290" mass="33083">MTIQHENVQLTPRLPFKYYKHDPLTSINVSPHWHQGIELNCLMSGATLKFVTNGVTNEYHPGDVWAVNRRVIHSVTGPSKANWSEFGFIIDDNILQSQFPASTNWQITLQGSRSSQTNRASYGAIREHLIAIHDLISSQVTDLSRMSILGHFFMILAILGESFTVPMIAQDVNPNPPLIDTVMNAINRDYAQQLTGTMLAEQFHVSLTTLNQQFNINLQMSVNRYIRLVRLMNSRRLLLETNKTVDYIAAESGFTNGKTFNRNFKSWKGMTPTEYRQAYARYHKNDTSCL</sequence>
<dbReference type="InterPro" id="IPR009057">
    <property type="entry name" value="Homeodomain-like_sf"/>
</dbReference>
<dbReference type="SUPFAM" id="SSF51215">
    <property type="entry name" value="Regulatory protein AraC"/>
    <property type="match status" value="1"/>
</dbReference>
<dbReference type="InterPro" id="IPR014710">
    <property type="entry name" value="RmlC-like_jellyroll"/>
</dbReference>
<protein>
    <submittedName>
        <fullName evidence="5">AraC family transcriptional regulator</fullName>
    </submittedName>
</protein>
<keyword evidence="6" id="KW-1185">Reference proteome</keyword>
<dbReference type="InterPro" id="IPR018062">
    <property type="entry name" value="HTH_AraC-typ_CS"/>
</dbReference>
<dbReference type="SUPFAM" id="SSF46689">
    <property type="entry name" value="Homeodomain-like"/>
    <property type="match status" value="1"/>
</dbReference>
<evidence type="ECO:0000256" key="1">
    <source>
        <dbReference type="ARBA" id="ARBA00023015"/>
    </source>
</evidence>
<dbReference type="PANTHER" id="PTHR43280">
    <property type="entry name" value="ARAC-FAMILY TRANSCRIPTIONAL REGULATOR"/>
    <property type="match status" value="1"/>
</dbReference>
<dbReference type="InterPro" id="IPR037923">
    <property type="entry name" value="HTH-like"/>
</dbReference>
<proteinExistence type="predicted"/>
<dbReference type="EMBL" id="JAMAST010000003">
    <property type="protein sequence ID" value="MCL1631451.1"/>
    <property type="molecule type" value="Genomic_DNA"/>
</dbReference>
<dbReference type="SMART" id="SM00342">
    <property type="entry name" value="HTH_ARAC"/>
    <property type="match status" value="1"/>
</dbReference>
<accession>A0ABT0M9A1</accession>
<organism evidence="5 6">
    <name type="scientific">Sporolactobacillus mangiferae</name>
    <dbReference type="NCBI Taxonomy" id="2940498"/>
    <lineage>
        <taxon>Bacteria</taxon>
        <taxon>Bacillati</taxon>
        <taxon>Bacillota</taxon>
        <taxon>Bacilli</taxon>
        <taxon>Bacillales</taxon>
        <taxon>Sporolactobacillaceae</taxon>
        <taxon>Sporolactobacillus</taxon>
    </lineage>
</organism>
<dbReference type="PANTHER" id="PTHR43280:SF2">
    <property type="entry name" value="HTH-TYPE TRANSCRIPTIONAL REGULATOR EXSA"/>
    <property type="match status" value="1"/>
</dbReference>
<dbReference type="PROSITE" id="PS00041">
    <property type="entry name" value="HTH_ARAC_FAMILY_1"/>
    <property type="match status" value="1"/>
</dbReference>
<evidence type="ECO:0000259" key="4">
    <source>
        <dbReference type="PROSITE" id="PS01124"/>
    </source>
</evidence>
<evidence type="ECO:0000313" key="6">
    <source>
        <dbReference type="Proteomes" id="UP001203004"/>
    </source>
</evidence>
<dbReference type="InterPro" id="IPR018060">
    <property type="entry name" value="HTH_AraC"/>
</dbReference>
<dbReference type="Proteomes" id="UP001203004">
    <property type="component" value="Unassembled WGS sequence"/>
</dbReference>
<evidence type="ECO:0000256" key="2">
    <source>
        <dbReference type="ARBA" id="ARBA00023125"/>
    </source>
</evidence>
<evidence type="ECO:0000256" key="3">
    <source>
        <dbReference type="ARBA" id="ARBA00023163"/>
    </source>
</evidence>
<evidence type="ECO:0000313" key="5">
    <source>
        <dbReference type="EMBL" id="MCL1631451.1"/>
    </source>
</evidence>